<dbReference type="AlphaFoldDB" id="A0AAX0U522"/>
<proteinExistence type="predicted"/>
<protein>
    <submittedName>
        <fullName evidence="2">Translation-associated GTPase</fullName>
    </submittedName>
</protein>
<feature type="region of interest" description="Disordered" evidence="1">
    <location>
        <begin position="1"/>
        <end position="36"/>
    </location>
</feature>
<evidence type="ECO:0000313" key="2">
    <source>
        <dbReference type="EMBL" id="PJO63283.1"/>
    </source>
</evidence>
<evidence type="ECO:0000256" key="1">
    <source>
        <dbReference type="SAM" id="MobiDB-lite"/>
    </source>
</evidence>
<organism evidence="2 3">
    <name type="scientific">Burkholderia pseudomallei</name>
    <name type="common">Pseudomonas pseudomallei</name>
    <dbReference type="NCBI Taxonomy" id="28450"/>
    <lineage>
        <taxon>Bacteria</taxon>
        <taxon>Pseudomonadati</taxon>
        <taxon>Pseudomonadota</taxon>
        <taxon>Betaproteobacteria</taxon>
        <taxon>Burkholderiales</taxon>
        <taxon>Burkholderiaceae</taxon>
        <taxon>Burkholderia</taxon>
        <taxon>pseudomallei group</taxon>
    </lineage>
</organism>
<evidence type="ECO:0000313" key="3">
    <source>
        <dbReference type="Proteomes" id="UP000231878"/>
    </source>
</evidence>
<comment type="caution">
    <text evidence="2">The sequence shown here is derived from an EMBL/GenBank/DDBJ whole genome shotgun (WGS) entry which is preliminary data.</text>
</comment>
<reference evidence="2 3" key="1">
    <citation type="submission" date="2017-11" db="EMBL/GenBank/DDBJ databases">
        <title>Molecular characterization of Burkholderia pseudomallei and closely related isolates from Vietnam.</title>
        <authorList>
            <person name="Ustinov D.V."/>
            <person name="Antonov A.S."/>
            <person name="Avdusheva E.F."/>
            <person name="Shpak I.M."/>
            <person name="Zakharova I.B."/>
            <person name="Thi L.A."/>
            <person name="Teteryatnikova N."/>
            <person name="Lopasteyskaya Y.A."/>
            <person name="Kuzyutina J.A."/>
            <person name="Ngo T.N."/>
            <person name="Victorov D.V."/>
        </authorList>
    </citation>
    <scope>NUCLEOTIDE SEQUENCE [LARGE SCALE GENOMIC DNA]</scope>
    <source>
        <strain evidence="2 3">V1512</strain>
    </source>
</reference>
<dbReference type="EMBL" id="PHRB01000034">
    <property type="protein sequence ID" value="PJO63283.1"/>
    <property type="molecule type" value="Genomic_DNA"/>
</dbReference>
<sequence>MDEARAKSSGAARCGLCPAPDFVQRRPRAASPAHST</sequence>
<name>A0AAX0U522_BURPE</name>
<gene>
    <name evidence="2" type="ORF">CWD88_26835</name>
</gene>
<dbReference type="Proteomes" id="UP000231878">
    <property type="component" value="Unassembled WGS sequence"/>
</dbReference>
<accession>A0AAX0U522</accession>